<proteinExistence type="predicted"/>
<accession>A0AAW2IMK2</accession>
<reference evidence="1" key="2">
    <citation type="journal article" date="2024" name="Plant">
        <title>Genomic evolution and insights into agronomic trait innovations of Sesamum species.</title>
        <authorList>
            <person name="Miao H."/>
            <person name="Wang L."/>
            <person name="Qu L."/>
            <person name="Liu H."/>
            <person name="Sun Y."/>
            <person name="Le M."/>
            <person name="Wang Q."/>
            <person name="Wei S."/>
            <person name="Zheng Y."/>
            <person name="Lin W."/>
            <person name="Duan Y."/>
            <person name="Cao H."/>
            <person name="Xiong S."/>
            <person name="Wang X."/>
            <person name="Wei L."/>
            <person name="Li C."/>
            <person name="Ma Q."/>
            <person name="Ju M."/>
            <person name="Zhao R."/>
            <person name="Li G."/>
            <person name="Mu C."/>
            <person name="Tian Q."/>
            <person name="Mei H."/>
            <person name="Zhang T."/>
            <person name="Gao T."/>
            <person name="Zhang H."/>
        </authorList>
    </citation>
    <scope>NUCLEOTIDE SEQUENCE</scope>
    <source>
        <strain evidence="1">G02</strain>
    </source>
</reference>
<name>A0AAW2IMK2_SESRA</name>
<evidence type="ECO:0000313" key="1">
    <source>
        <dbReference type="EMBL" id="KAL0283046.1"/>
    </source>
</evidence>
<sequence length="133" mass="15177">MCLRRHVSKLCTLREEERCSQLLPQKAAPYLRKGPVTSFVPSWLRLSTEQHGLAAPPLAEAKRLKSALRNVASVGLSVQQSTSSGREVTVHTRVFQFLRKLFLTSQVVQQLYLTARRGGSPFEFSRWKRLLNR</sequence>
<comment type="caution">
    <text evidence="1">The sequence shown here is derived from an EMBL/GenBank/DDBJ whole genome shotgun (WGS) entry which is preliminary data.</text>
</comment>
<dbReference type="EMBL" id="JACGWJ010001334">
    <property type="protein sequence ID" value="KAL0283046.1"/>
    <property type="molecule type" value="Genomic_DNA"/>
</dbReference>
<organism evidence="1">
    <name type="scientific">Sesamum radiatum</name>
    <name type="common">Black benniseed</name>
    <dbReference type="NCBI Taxonomy" id="300843"/>
    <lineage>
        <taxon>Eukaryota</taxon>
        <taxon>Viridiplantae</taxon>
        <taxon>Streptophyta</taxon>
        <taxon>Embryophyta</taxon>
        <taxon>Tracheophyta</taxon>
        <taxon>Spermatophyta</taxon>
        <taxon>Magnoliopsida</taxon>
        <taxon>eudicotyledons</taxon>
        <taxon>Gunneridae</taxon>
        <taxon>Pentapetalae</taxon>
        <taxon>asterids</taxon>
        <taxon>lamiids</taxon>
        <taxon>Lamiales</taxon>
        <taxon>Pedaliaceae</taxon>
        <taxon>Sesamum</taxon>
    </lineage>
</organism>
<reference evidence="1" key="1">
    <citation type="submission" date="2020-06" db="EMBL/GenBank/DDBJ databases">
        <authorList>
            <person name="Li T."/>
            <person name="Hu X."/>
            <person name="Zhang T."/>
            <person name="Song X."/>
            <person name="Zhang H."/>
            <person name="Dai N."/>
            <person name="Sheng W."/>
            <person name="Hou X."/>
            <person name="Wei L."/>
        </authorList>
    </citation>
    <scope>NUCLEOTIDE SEQUENCE</scope>
    <source>
        <strain evidence="1">G02</strain>
        <tissue evidence="1">Leaf</tissue>
    </source>
</reference>
<dbReference type="AlphaFoldDB" id="A0AAW2IMK2"/>
<gene>
    <name evidence="1" type="ORF">Sradi_7242100</name>
</gene>
<protein>
    <submittedName>
        <fullName evidence="1">Uncharacterized protein</fullName>
    </submittedName>
</protein>